<dbReference type="PANTHER" id="PTHR31900:SF33">
    <property type="entry name" value="PROTEIN WITH RNI-LIKE_FBD-LIKE DOMAIN"/>
    <property type="match status" value="1"/>
</dbReference>
<dbReference type="InterPro" id="IPR006566">
    <property type="entry name" value="FBD"/>
</dbReference>
<evidence type="ECO:0000313" key="2">
    <source>
        <dbReference type="EMBL" id="CAA7014772.1"/>
    </source>
</evidence>
<name>A0A6D2HFK4_9BRAS</name>
<feature type="domain" description="FBD" evidence="1">
    <location>
        <begin position="75"/>
        <end position="148"/>
    </location>
</feature>
<accession>A0A6D2HFK4</accession>
<sequence length="148" mass="17025">MIISRPTLEVVYQYSKMGSIPKFVNLYRLYAAFSCFTLQLLPIFLESCPNLKHLILDYTVVSAQPEEIELSYVPRCLTSSLERVDINKLIMKEETGIKLVNYFLENSAVLKELTVSFTDSPVSNQERDIYKNLLTSNKLSRRCQVSIC</sequence>
<dbReference type="Proteomes" id="UP000467841">
    <property type="component" value="Unassembled WGS sequence"/>
</dbReference>
<organism evidence="2 3">
    <name type="scientific">Microthlaspi erraticum</name>
    <dbReference type="NCBI Taxonomy" id="1685480"/>
    <lineage>
        <taxon>Eukaryota</taxon>
        <taxon>Viridiplantae</taxon>
        <taxon>Streptophyta</taxon>
        <taxon>Embryophyta</taxon>
        <taxon>Tracheophyta</taxon>
        <taxon>Spermatophyta</taxon>
        <taxon>Magnoliopsida</taxon>
        <taxon>eudicotyledons</taxon>
        <taxon>Gunneridae</taxon>
        <taxon>Pentapetalae</taxon>
        <taxon>rosids</taxon>
        <taxon>malvids</taxon>
        <taxon>Brassicales</taxon>
        <taxon>Brassicaceae</taxon>
        <taxon>Coluteocarpeae</taxon>
        <taxon>Microthlaspi</taxon>
    </lineage>
</organism>
<protein>
    <recommendedName>
        <fullName evidence="1">FBD domain-containing protein</fullName>
    </recommendedName>
</protein>
<keyword evidence="3" id="KW-1185">Reference proteome</keyword>
<dbReference type="SUPFAM" id="SSF52047">
    <property type="entry name" value="RNI-like"/>
    <property type="match status" value="1"/>
</dbReference>
<dbReference type="AlphaFoldDB" id="A0A6D2HFK4"/>
<dbReference type="EMBL" id="CACVBM020000122">
    <property type="protein sequence ID" value="CAA7014772.1"/>
    <property type="molecule type" value="Genomic_DNA"/>
</dbReference>
<dbReference type="SMART" id="SM00579">
    <property type="entry name" value="FBD"/>
    <property type="match status" value="1"/>
</dbReference>
<evidence type="ECO:0000313" key="3">
    <source>
        <dbReference type="Proteomes" id="UP000467841"/>
    </source>
</evidence>
<dbReference type="Pfam" id="PF08387">
    <property type="entry name" value="FBD"/>
    <property type="match status" value="1"/>
</dbReference>
<dbReference type="PANTHER" id="PTHR31900">
    <property type="entry name" value="F-BOX/RNI SUPERFAMILY PROTEIN-RELATED"/>
    <property type="match status" value="1"/>
</dbReference>
<dbReference type="InterPro" id="IPR050232">
    <property type="entry name" value="FBL13/AtMIF1-like"/>
</dbReference>
<reference evidence="2" key="1">
    <citation type="submission" date="2020-01" db="EMBL/GenBank/DDBJ databases">
        <authorList>
            <person name="Mishra B."/>
        </authorList>
    </citation>
    <scope>NUCLEOTIDE SEQUENCE [LARGE SCALE GENOMIC DNA]</scope>
</reference>
<dbReference type="OrthoDB" id="1112160at2759"/>
<gene>
    <name evidence="2" type="ORF">MERR_LOCUS2007</name>
</gene>
<evidence type="ECO:0000259" key="1">
    <source>
        <dbReference type="SMART" id="SM00579"/>
    </source>
</evidence>
<comment type="caution">
    <text evidence="2">The sequence shown here is derived from an EMBL/GenBank/DDBJ whole genome shotgun (WGS) entry which is preliminary data.</text>
</comment>
<proteinExistence type="predicted"/>